<dbReference type="InterPro" id="IPR039426">
    <property type="entry name" value="TonB-dep_rcpt-like"/>
</dbReference>
<keyword evidence="2 7" id="KW-0813">Transport</keyword>
<dbReference type="SUPFAM" id="SSF49464">
    <property type="entry name" value="Carboxypeptidase regulatory domain-like"/>
    <property type="match status" value="1"/>
</dbReference>
<evidence type="ECO:0000256" key="3">
    <source>
        <dbReference type="ARBA" id="ARBA00022452"/>
    </source>
</evidence>
<feature type="signal peptide" evidence="8">
    <location>
        <begin position="1"/>
        <end position="23"/>
    </location>
</feature>
<dbReference type="InterPro" id="IPR037066">
    <property type="entry name" value="Plug_dom_sf"/>
</dbReference>
<evidence type="ECO:0000256" key="6">
    <source>
        <dbReference type="ARBA" id="ARBA00023237"/>
    </source>
</evidence>
<keyword evidence="11" id="KW-1185">Reference proteome</keyword>
<keyword evidence="4 7" id="KW-0812">Transmembrane</keyword>
<dbReference type="SUPFAM" id="SSF56935">
    <property type="entry name" value="Porins"/>
    <property type="match status" value="1"/>
</dbReference>
<dbReference type="PROSITE" id="PS52016">
    <property type="entry name" value="TONB_DEPENDENT_REC_3"/>
    <property type="match status" value="1"/>
</dbReference>
<gene>
    <name evidence="10" type="ORF">LX64_01821</name>
</gene>
<dbReference type="Pfam" id="PF07715">
    <property type="entry name" value="Plug"/>
    <property type="match status" value="1"/>
</dbReference>
<keyword evidence="8" id="KW-0732">Signal</keyword>
<evidence type="ECO:0000259" key="9">
    <source>
        <dbReference type="Pfam" id="PF07715"/>
    </source>
</evidence>
<evidence type="ECO:0000313" key="11">
    <source>
        <dbReference type="Proteomes" id="UP000249547"/>
    </source>
</evidence>
<dbReference type="Proteomes" id="UP000249547">
    <property type="component" value="Unassembled WGS sequence"/>
</dbReference>
<dbReference type="InterPro" id="IPR036942">
    <property type="entry name" value="Beta-barrel_TonB_sf"/>
</dbReference>
<dbReference type="AlphaFoldDB" id="A0A327QST2"/>
<comment type="similarity">
    <text evidence="7">Belongs to the TonB-dependent receptor family.</text>
</comment>
<feature type="chain" id="PRO_5016389915" evidence="8">
    <location>
        <begin position="24"/>
        <end position="1078"/>
    </location>
</feature>
<dbReference type="OrthoDB" id="9768177at2"/>
<dbReference type="InterPro" id="IPR008969">
    <property type="entry name" value="CarboxyPept-like_regulatory"/>
</dbReference>
<dbReference type="EMBL" id="QLLL01000003">
    <property type="protein sequence ID" value="RAJ06694.1"/>
    <property type="molecule type" value="Genomic_DNA"/>
</dbReference>
<accession>A0A327QST2</accession>
<dbReference type="RefSeq" id="WP_111597291.1">
    <property type="nucleotide sequence ID" value="NZ_QLLL01000003.1"/>
</dbReference>
<dbReference type="Pfam" id="PF13715">
    <property type="entry name" value="CarbopepD_reg_2"/>
    <property type="match status" value="1"/>
</dbReference>
<dbReference type="GO" id="GO:0009279">
    <property type="term" value="C:cell outer membrane"/>
    <property type="evidence" value="ECO:0007669"/>
    <property type="project" value="UniProtKB-SubCell"/>
</dbReference>
<keyword evidence="6 7" id="KW-0998">Cell outer membrane</keyword>
<evidence type="ECO:0000256" key="7">
    <source>
        <dbReference type="PROSITE-ProRule" id="PRU01360"/>
    </source>
</evidence>
<evidence type="ECO:0000256" key="8">
    <source>
        <dbReference type="SAM" id="SignalP"/>
    </source>
</evidence>
<evidence type="ECO:0000256" key="1">
    <source>
        <dbReference type="ARBA" id="ARBA00004571"/>
    </source>
</evidence>
<evidence type="ECO:0000256" key="5">
    <source>
        <dbReference type="ARBA" id="ARBA00023136"/>
    </source>
</evidence>
<dbReference type="Gene3D" id="2.40.170.20">
    <property type="entry name" value="TonB-dependent receptor, beta-barrel domain"/>
    <property type="match status" value="1"/>
</dbReference>
<dbReference type="InterPro" id="IPR023996">
    <property type="entry name" value="TonB-dep_OMP_SusC/RagA"/>
</dbReference>
<dbReference type="NCBIfam" id="TIGR04056">
    <property type="entry name" value="OMP_RagA_SusC"/>
    <property type="match status" value="1"/>
</dbReference>
<dbReference type="InterPro" id="IPR023997">
    <property type="entry name" value="TonB-dep_OMP_SusC/RagA_CS"/>
</dbReference>
<sequence>MKQTFTLLSFILTATLSCFLWMASNGQNSIKNIEGRIVSSTNEPIIKATIKVLHEKTVAISSNDGFFSIPVERNQGILVISCIGYSTKEITFDANINAKVNIVLTTNSTALNEVSVSNGYQVISKERATGSYNFVSNQDVNRRVSTNILDRIENMTNAVQFNRKFSNEPSITIRGINTILSDQNPLIIVDNFPYLADINTINPNDIESITILKDAAAAAIWGSNAGNGVIVITTKKGNYNQKMKIEFNTNITIEEKPDIYYKPSISASDFIDVELNLYKLNFQPVRNRTKLLSPLIELLEQQKKGMVDQATVDQKIAAWRTTDIRKDIDKYALQLGLNQQYAVNMRGGSNNINYLFSAGYDRNKSTLIGNSLDRITLQNQTYFKPIPQLELSFGINYTSTLSRRNSQGIDNISLGDSKKIYPYAQIADKDGNHLALPKDLRFSYIDTMQNIGLLDWHYRYLDQLDNANNKINNNTIVLNIGTKYRLNERFSGEVKYQFQKQNIEGTNTQNELMYDVRNAINRFTIAESNGTFTYNYPRGSVIDINNTGLTTHSGRAQVNYQEQWNRHKVFALAGFEIRDIAGNIYSDRIIGYNESSGYRSPIDYKSNFPLFYNPLLATNITDMFSKSESLNRFTSLFINASYVWKDRYTLSGSLRKDASNLFGVSTNQRAVPLWSIGASWNLADEMFLKASRLVNLLKLRATYGFSGSINKQAAGVLTAINDNDYYYNLPTLQIMNPPNDKLRWERNGMFNIGIDYSILNNRVNGSLEYYHKINKDLMSEIAINPTLGSFGHMDLSTYFGNIASTKGNGIDLNLNAVLLKQLVRWDATLLFSYTRTTITKYDITPTVANLMGAANAGAGGPITPQIGYPVYGIYSYRWGGLDPKTGDPRGYVADTLSKDYTAIQNSGNINDLVFNGSALPTYFGAFRNTISYKGASLSINISYKFGYYFRKNALEYYSLYNYWDGYGEYDQRWKEPGDESKTNVPSVPAKPNGSLSRDKFYANSEVNVLKGDNIRLQDIRFSYDLPNLGKKKGVLNLQVYGYINNIGIIWRANKLNLDPDYFSLPPSRTYSIGLKSNF</sequence>
<dbReference type="PROSITE" id="PS51257">
    <property type="entry name" value="PROKAR_LIPOPROTEIN"/>
    <property type="match status" value="1"/>
</dbReference>
<proteinExistence type="inferred from homology"/>
<organism evidence="10 11">
    <name type="scientific">Chitinophaga skermanii</name>
    <dbReference type="NCBI Taxonomy" id="331697"/>
    <lineage>
        <taxon>Bacteria</taxon>
        <taxon>Pseudomonadati</taxon>
        <taxon>Bacteroidota</taxon>
        <taxon>Chitinophagia</taxon>
        <taxon>Chitinophagales</taxon>
        <taxon>Chitinophagaceae</taxon>
        <taxon>Chitinophaga</taxon>
    </lineage>
</organism>
<reference evidence="10 11" key="1">
    <citation type="submission" date="2018-06" db="EMBL/GenBank/DDBJ databases">
        <title>Genomic Encyclopedia of Archaeal and Bacterial Type Strains, Phase II (KMG-II): from individual species to whole genera.</title>
        <authorList>
            <person name="Goeker M."/>
        </authorList>
    </citation>
    <scope>NUCLEOTIDE SEQUENCE [LARGE SCALE GENOMIC DNA]</scope>
    <source>
        <strain evidence="10 11">DSM 23857</strain>
    </source>
</reference>
<keyword evidence="5 7" id="KW-0472">Membrane</keyword>
<comment type="caution">
    <text evidence="10">The sequence shown here is derived from an EMBL/GenBank/DDBJ whole genome shotgun (WGS) entry which is preliminary data.</text>
</comment>
<keyword evidence="3 7" id="KW-1134">Transmembrane beta strand</keyword>
<dbReference type="InterPro" id="IPR012910">
    <property type="entry name" value="Plug_dom"/>
</dbReference>
<evidence type="ECO:0000313" key="10">
    <source>
        <dbReference type="EMBL" id="RAJ06694.1"/>
    </source>
</evidence>
<dbReference type="Gene3D" id="2.60.40.1120">
    <property type="entry name" value="Carboxypeptidase-like, regulatory domain"/>
    <property type="match status" value="1"/>
</dbReference>
<dbReference type="Gene3D" id="2.170.130.10">
    <property type="entry name" value="TonB-dependent receptor, plug domain"/>
    <property type="match status" value="1"/>
</dbReference>
<protein>
    <submittedName>
        <fullName evidence="10">TonB-linked SusC/RagA family outer membrane protein</fullName>
    </submittedName>
</protein>
<name>A0A327QST2_9BACT</name>
<feature type="domain" description="TonB-dependent receptor plug" evidence="9">
    <location>
        <begin position="125"/>
        <end position="229"/>
    </location>
</feature>
<comment type="subcellular location">
    <subcellularLocation>
        <location evidence="1 7">Cell outer membrane</location>
        <topology evidence="1 7">Multi-pass membrane protein</topology>
    </subcellularLocation>
</comment>
<dbReference type="NCBIfam" id="TIGR04057">
    <property type="entry name" value="SusC_RagA_signa"/>
    <property type="match status" value="1"/>
</dbReference>
<evidence type="ECO:0000256" key="4">
    <source>
        <dbReference type="ARBA" id="ARBA00022692"/>
    </source>
</evidence>
<evidence type="ECO:0000256" key="2">
    <source>
        <dbReference type="ARBA" id="ARBA00022448"/>
    </source>
</evidence>